<dbReference type="Gene3D" id="3.40.50.150">
    <property type="entry name" value="Vaccinia Virus protein VP39"/>
    <property type="match status" value="1"/>
</dbReference>
<keyword evidence="2" id="KW-0808">Transferase</keyword>
<sequence length="179" mass="20784">MIEDRRINPILLDNFIIKYIDNPKSIFKLVKSNMNVLDHGSGPGNYTLIFSKLAKDGTVYAIDSDPKQVDILNYKIKKYNIKNVKTFVSRDLSVIEDNSIDFLFSKDVLCCTTLHEELVMDIKRVLRPGGIAYVSIKNNFIKNDPRNISYKKLYSLFDNPKHKYNNLIGSWLFYRKPVI</sequence>
<dbReference type="InterPro" id="IPR029063">
    <property type="entry name" value="SAM-dependent_MTases_sf"/>
</dbReference>
<keyword evidence="2" id="KW-0489">Methyltransferase</keyword>
<feature type="domain" description="Methyltransferase type 11" evidence="1">
    <location>
        <begin position="37"/>
        <end position="133"/>
    </location>
</feature>
<reference evidence="3" key="1">
    <citation type="journal article" date="2022" name="Int. J. Syst. Evol. Microbiol.">
        <title>Nanobdella aerobiophila gen. nov., sp. nov., a thermoacidophilic, obligate ectosymbiotic archaeon, and proposal of Nanobdellaceae fam. nov., Nanobdellales ord. nov. and Nanobdellia class. nov.</title>
        <authorList>
            <person name="Kato S."/>
            <person name="Ogasawara A."/>
            <person name="Itoh T."/>
            <person name="Sakai H.D."/>
            <person name="Shimizu M."/>
            <person name="Yuki M."/>
            <person name="Kaneko M."/>
            <person name="Takashina T."/>
            <person name="Ohkuma M."/>
        </authorList>
    </citation>
    <scope>NUCLEOTIDE SEQUENCE [LARGE SCALE GENOMIC DNA]</scope>
    <source>
        <strain evidence="3">MJ1</strain>
    </source>
</reference>
<dbReference type="Proteomes" id="UP001055553">
    <property type="component" value="Chromosome"/>
</dbReference>
<gene>
    <name evidence="2" type="ORF">MJ1_0369</name>
</gene>
<dbReference type="GO" id="GO:0032259">
    <property type="term" value="P:methylation"/>
    <property type="evidence" value="ECO:0007669"/>
    <property type="project" value="UniProtKB-KW"/>
</dbReference>
<organism evidence="2 3">
    <name type="scientific">Nanobdella aerobiophila</name>
    <dbReference type="NCBI Taxonomy" id="2586965"/>
    <lineage>
        <taxon>Archaea</taxon>
        <taxon>Nanobdellota</taxon>
        <taxon>Nanobdellia</taxon>
        <taxon>Nanobdellales</taxon>
        <taxon>Nanobdellaceae</taxon>
        <taxon>Nanobdella</taxon>
    </lineage>
</organism>
<dbReference type="Pfam" id="PF08241">
    <property type="entry name" value="Methyltransf_11"/>
    <property type="match status" value="1"/>
</dbReference>
<evidence type="ECO:0000313" key="2">
    <source>
        <dbReference type="EMBL" id="BBL45533.1"/>
    </source>
</evidence>
<protein>
    <submittedName>
        <fullName evidence="2">Arsenite methyltransferase</fullName>
    </submittedName>
</protein>
<evidence type="ECO:0000313" key="3">
    <source>
        <dbReference type="Proteomes" id="UP001055553"/>
    </source>
</evidence>
<dbReference type="RefSeq" id="WP_258393559.1">
    <property type="nucleotide sequence ID" value="NZ_AP019769.1"/>
</dbReference>
<dbReference type="InterPro" id="IPR013216">
    <property type="entry name" value="Methyltransf_11"/>
</dbReference>
<dbReference type="AlphaFoldDB" id="A0A915SKA9"/>
<dbReference type="GO" id="GO:0008168">
    <property type="term" value="F:methyltransferase activity"/>
    <property type="evidence" value="ECO:0007669"/>
    <property type="project" value="UniProtKB-KW"/>
</dbReference>
<dbReference type="GeneID" id="74568317"/>
<dbReference type="EMBL" id="AP019769">
    <property type="protein sequence ID" value="BBL45533.1"/>
    <property type="molecule type" value="Genomic_DNA"/>
</dbReference>
<evidence type="ECO:0000259" key="1">
    <source>
        <dbReference type="Pfam" id="PF08241"/>
    </source>
</evidence>
<dbReference type="PANTHER" id="PTHR43861">
    <property type="entry name" value="TRANS-ACONITATE 2-METHYLTRANSFERASE-RELATED"/>
    <property type="match status" value="1"/>
</dbReference>
<accession>A0A915SKA9</accession>
<dbReference type="PANTHER" id="PTHR43861:SF1">
    <property type="entry name" value="TRANS-ACONITATE 2-METHYLTRANSFERASE"/>
    <property type="match status" value="1"/>
</dbReference>
<keyword evidence="3" id="KW-1185">Reference proteome</keyword>
<name>A0A915SKA9_9ARCH</name>
<dbReference type="SUPFAM" id="SSF53335">
    <property type="entry name" value="S-adenosyl-L-methionine-dependent methyltransferases"/>
    <property type="match status" value="1"/>
</dbReference>
<dbReference type="KEGG" id="naer:MJ1_0369"/>
<proteinExistence type="predicted"/>
<dbReference type="CDD" id="cd02440">
    <property type="entry name" value="AdoMet_MTases"/>
    <property type="match status" value="1"/>
</dbReference>